<evidence type="ECO:0000313" key="14">
    <source>
        <dbReference type="EMBL" id="CAI9740865.1"/>
    </source>
</evidence>
<feature type="binding site" evidence="10">
    <location>
        <begin position="155"/>
        <end position="162"/>
    </location>
    <ligand>
        <name>ATP</name>
        <dbReference type="ChEBI" id="CHEBI:30616"/>
    </ligand>
</feature>
<dbReference type="PRINTS" id="PR00380">
    <property type="entry name" value="KINESINHEAVY"/>
</dbReference>
<feature type="coiled-coil region" evidence="11">
    <location>
        <begin position="2075"/>
        <end position="2154"/>
    </location>
</feature>
<dbReference type="GO" id="GO:0090307">
    <property type="term" value="P:mitotic spindle assembly"/>
    <property type="evidence" value="ECO:0007669"/>
    <property type="project" value="TreeGrafter"/>
</dbReference>
<evidence type="ECO:0000256" key="10">
    <source>
        <dbReference type="PROSITE-ProRule" id="PRU00283"/>
    </source>
</evidence>
<sequence length="2746" mass="311857">MFIYKGFIFIFVPQLKIFIMTSRETILSSGDAEDEDKDKVDGLRKNLLDEFYSETNDNFEKLKVYLRVRPFTPEEQQNKYRSCLTICGKTVTAWAPKDSNTYKSNTYTTNKNVQTFKFSRIFDEQTSQSDFYSETCQGLVKNFLNGQNCLMFAYGVTNSGKTYTIQGTPKEPGILPRTLETIFSHISGKLWHGLDLKPKMYLDVIKLSPTFEADEKQRKEELLRLASFDESDNQSTFADSGRESCTLDAQETTHDSDVNEEDLLRSTHLDDSAFSGQIKYSVWISFAEVYNENVFDLLVTPLHKKRNPLKLGQDKNSNHYIRGLTEVNVSSIEEAQKVLILGQKNLHKAATKLNHNSSRSHCIFNIKLVQVVNRKNPSVAKVSMLSLCDLAGSERTCKTNSTGDRLKEAGNINTSLLTLGRCIETMRSNQLRKEFPKLIPYRDSKLTRLFQGFFNGHGEAIMIVNVNKCSTLFDETLQVFKFSAIAKQVVIQKDPLKSPSVNISPVLPVKPLSNLERDSIPWATDVIFNEPHPSDVEPHPSDVEDETFEEEELTERESGLLNIIETCKTKISWLQKLLTEEKKNRMLDEIKIREEVTKEVMKQFVIIEKSYNEKLRASQLEAEERSNRCVLKMLNTVSSKKRSHDEVESEEKVVPLHVFEELQEKKQECELKIEKLNQQLESTKAQLRRLTLDRSALQSEKTSLQLQLEVPGLYKNPVDNTSMGDNIEQANVLNKLTSMLRDTQEKLGNKESAVNELEEQLEEAGETFKEQQEKIEQLEKMVKEMKKTSTECKVCLERSEAGSPVGSKAKLQKMESVPEKASEGTQPVENVAEFELRERALIHGYNAEIAKYKLLVRKLRQELGFRNTSHLSPNKSLRPELSSCLEHNELKQYLLRQVKKLQDELDKNSQCVSELLHELEVKKAAETDLEERLEKEAKGHQQAKAAVSEMREKLKKVNERCRSSSFEAEKTYLTINSEMFDSGDCVLSCKENKDEEFALGVKKSDENQSEHSDGNKEARDKIVKTKKEGPLLSIENQNDTKLSVFDNHNLKDKIINKNKEILKLQETLLSYSELDSKYQKKIKENEELLCEVQKHGTLERDLKKKVKNLEAKVEKIVVFEVEIESQVAIIKHLQSAVDEKSKLLSDLQSQNGGESPMLKRKMEEMQTVMEGLREMVDDSTKELAKNNEKIGDLENKEKMVSSLQTELETLKSCQSSLKSEAKIKSDSLQSKLDELQSEKDKVCKEKNCLENEVIQLKELVEKKTEEMSSLRTELKAKDIESEKENVLVINNLKNTLHNAVSEREGVVQELAEAKEKLLGKDEEICQMSKKIEEYEKKLEDSKTELEAVQEKKSIESDALNDIINEMNNKIASMNLLKEKLQKEIVNVAEHLKSLKTELATVRQLKLDMDDNVKSYMADLKSNLSEITGLTAAAAHCDKSMLTDLEMLPEKKEIESLNLKIVDLEKDLEDNVHVRENFMIEISCLVASLKNKDQQIENLTKDKIQASEEESSENKVNLLESDVGSEHTRNRLSSEKSDDLSSSSSSSSSGEKQHHQVSPPKQDNQSPPPKKPARQSAPTKPRRQSLCKKQDGDTQTSPEKQDRVKQTTPEMQVGSTQTSPEKQERLSNVTKKAKQEENEETMQMDETNSENFGDKHHVNLMKQELGSMASKLESLQKFYDDEKSLNDEVKSELNDVKVKLSEVKASYEAEKSVTHRLRYDLNDVRSSLNEVLESYEQLNLSRSVVLGDDQPEVNEQTIKSLLNELTLPQQDIINTLQKQGQSWKRKYEETSLELVSERQKLQEDFYTKAENKKLRKELMSTEKQLKDVQSQHEIHLITMETERMTKELIEERKRSEDRHLQEDMSRLRHQLQLAKENSEKYSKLKIEVELLRDENNNLKKKKSDVPVDDKSDDKVDKDKDKRDCKSSKEDMDLGDMSTAKGKEDSEETSKATVATQTDLDNKETCDACELVRTEKQQLAEKLKVSQKKILAFEEDVDVAETPPFSRVGSSRQLRREKILAETAKMEAEFALKVAQEKILTLTKDLEKLQETKCQELSQKEVWSVPSKSCSCQTNDISLIEDKNEEFKKLKDDLEMERRRIVTSQQDLQQKSSIIETLKMSLKDQDDTIVELEDIMKRKESKINALEEELLQKDEKDRKRVAATSDKCEQCRLSLVEGSAPETMESSNGSEGTSKDSNLQTVVSHQTKTIQTLSHEKSQTELTCKNMNLEMQHMKMALAVMECERDSLRKRLEMVSGKSVQSPTTNTQGAATKSHQSPMVSAHSAAGKSFQSPVMKSSITSAKSQPSPSRLMPPPPSSSSSSSERKDNGNGAAQNTKSVEETTPGKGIMLRNVEQWRKQKALVVSSIKKANIEKIATTLSNSQAPKTSHSVHKHNSPAPNSAVPSRLCNNVTSSLHRSPSTCRTQRLCNMKQNTNTGTSSPVPSKKQVIVPSEPSKTPQVEGPPESAESPPMSPGIPTDRKNYREIDVTPPVAIRALRRNRKRKPLETSPQKNLLNSSKYSLSSKALNLCHKANVSDEQPNSSAQGEEGEAVRQLPPRRSKSVAIKKIQSQNSFLKNSPVSIDSPVSKNSPVLKKKKESDSEDISLETGTPQGSPQKSTMDRIRNLKNSFRSSSFRKARNLLKPNSNVSSPVYDSPRNQSVKPSVASTTKPSKTAITSDTESSNNKNLQNILTSTTTRSRRRLYKDQIVGPMDFVNVTATTTLKPKDDVFNSLMHQLRNRRRETQYKS</sequence>
<feature type="compositionally biased region" description="Basic and acidic residues" evidence="12">
    <location>
        <begin position="1523"/>
        <end position="1538"/>
    </location>
</feature>
<protein>
    <submittedName>
        <fullName evidence="14">KIF20B isoform X2</fullName>
    </submittedName>
</protein>
<feature type="region of interest" description="Disordered" evidence="12">
    <location>
        <begin position="1000"/>
        <end position="1021"/>
    </location>
</feature>
<feature type="region of interest" description="Disordered" evidence="12">
    <location>
        <begin position="2574"/>
        <end position="2684"/>
    </location>
</feature>
<dbReference type="GO" id="GO:0005524">
    <property type="term" value="F:ATP binding"/>
    <property type="evidence" value="ECO:0007669"/>
    <property type="project" value="UniProtKB-UniRule"/>
</dbReference>
<reference evidence="14" key="1">
    <citation type="submission" date="2023-08" db="EMBL/GenBank/DDBJ databases">
        <authorList>
            <person name="Alioto T."/>
            <person name="Alioto T."/>
            <person name="Gomez Garrido J."/>
        </authorList>
    </citation>
    <scope>NUCLEOTIDE SEQUENCE</scope>
</reference>
<gene>
    <name evidence="14" type="ORF">OCTVUL_1B017083</name>
</gene>
<feature type="compositionally biased region" description="Low complexity" evidence="12">
    <location>
        <begin position="1539"/>
        <end position="1549"/>
    </location>
</feature>
<feature type="region of interest" description="Disordered" evidence="12">
    <location>
        <begin position="233"/>
        <end position="256"/>
    </location>
</feature>
<feature type="compositionally biased region" description="Polar residues" evidence="12">
    <location>
        <begin position="1605"/>
        <end position="1629"/>
    </location>
</feature>
<organism evidence="14 15">
    <name type="scientific">Octopus vulgaris</name>
    <name type="common">Common octopus</name>
    <dbReference type="NCBI Taxonomy" id="6645"/>
    <lineage>
        <taxon>Eukaryota</taxon>
        <taxon>Metazoa</taxon>
        <taxon>Spiralia</taxon>
        <taxon>Lophotrochozoa</taxon>
        <taxon>Mollusca</taxon>
        <taxon>Cephalopoda</taxon>
        <taxon>Coleoidea</taxon>
        <taxon>Octopodiformes</taxon>
        <taxon>Octopoda</taxon>
        <taxon>Incirrata</taxon>
        <taxon>Octopodidae</taxon>
        <taxon>Octopus</taxon>
    </lineage>
</organism>
<keyword evidence="15" id="KW-1185">Reference proteome</keyword>
<dbReference type="PANTHER" id="PTHR47970:SF29">
    <property type="entry name" value="KINESIN FAMILY MEMBER 20B"/>
    <property type="match status" value="1"/>
</dbReference>
<keyword evidence="9" id="KW-0206">Cytoskeleton</keyword>
<dbReference type="InterPro" id="IPR036961">
    <property type="entry name" value="Kinesin_motor_dom_sf"/>
</dbReference>
<feature type="compositionally biased region" description="Polar residues" evidence="12">
    <location>
        <begin position="2641"/>
        <end position="2684"/>
    </location>
</feature>
<dbReference type="GO" id="GO:0005876">
    <property type="term" value="C:spindle microtubule"/>
    <property type="evidence" value="ECO:0007669"/>
    <property type="project" value="TreeGrafter"/>
</dbReference>
<dbReference type="PANTHER" id="PTHR47970">
    <property type="entry name" value="KINESIN-LIKE PROTEIN KIF11"/>
    <property type="match status" value="1"/>
</dbReference>
<feature type="compositionally biased region" description="Basic and acidic residues" evidence="12">
    <location>
        <begin position="1939"/>
        <end position="1948"/>
    </location>
</feature>
<dbReference type="Proteomes" id="UP001162480">
    <property type="component" value="Chromosome 25"/>
</dbReference>
<evidence type="ECO:0000256" key="5">
    <source>
        <dbReference type="ARBA" id="ARBA00022741"/>
    </source>
</evidence>
<dbReference type="Pfam" id="PF00225">
    <property type="entry name" value="Kinesin"/>
    <property type="match status" value="1"/>
</dbReference>
<feature type="coiled-coil region" evidence="11">
    <location>
        <begin position="1047"/>
        <end position="1091"/>
    </location>
</feature>
<feature type="compositionally biased region" description="Polar residues" evidence="12">
    <location>
        <begin position="2256"/>
        <end position="2277"/>
    </location>
</feature>
<dbReference type="PROSITE" id="PS50067">
    <property type="entry name" value="KINESIN_MOTOR_2"/>
    <property type="match status" value="1"/>
</dbReference>
<keyword evidence="6 10" id="KW-0067">ATP-binding</keyword>
<feature type="compositionally biased region" description="Basic and acidic residues" evidence="12">
    <location>
        <begin position="812"/>
        <end position="822"/>
    </location>
</feature>
<dbReference type="GO" id="GO:0051231">
    <property type="term" value="P:spindle elongation"/>
    <property type="evidence" value="ECO:0007669"/>
    <property type="project" value="TreeGrafter"/>
</dbReference>
<evidence type="ECO:0000256" key="12">
    <source>
        <dbReference type="SAM" id="MobiDB-lite"/>
    </source>
</evidence>
<feature type="coiled-coil region" evidence="11">
    <location>
        <begin position="733"/>
        <end position="788"/>
    </location>
</feature>
<evidence type="ECO:0000256" key="11">
    <source>
        <dbReference type="SAM" id="Coils"/>
    </source>
</evidence>
<dbReference type="GO" id="GO:0005634">
    <property type="term" value="C:nucleus"/>
    <property type="evidence" value="ECO:0007669"/>
    <property type="project" value="TreeGrafter"/>
</dbReference>
<dbReference type="Gene3D" id="3.40.850.10">
    <property type="entry name" value="Kinesin motor domain"/>
    <property type="match status" value="1"/>
</dbReference>
<feature type="coiled-coil region" evidence="11">
    <location>
        <begin position="916"/>
        <end position="960"/>
    </location>
</feature>
<feature type="region of interest" description="Disordered" evidence="12">
    <location>
        <begin position="2533"/>
        <end position="2561"/>
    </location>
</feature>
<feature type="coiled-coil region" evidence="11">
    <location>
        <begin position="1783"/>
        <end position="1830"/>
    </location>
</feature>
<evidence type="ECO:0000256" key="9">
    <source>
        <dbReference type="ARBA" id="ARBA00023212"/>
    </source>
</evidence>
<evidence type="ECO:0000256" key="2">
    <source>
        <dbReference type="ARBA" id="ARBA00022490"/>
    </source>
</evidence>
<dbReference type="EMBL" id="OX597838">
    <property type="protein sequence ID" value="CAI9740865.1"/>
    <property type="molecule type" value="Genomic_DNA"/>
</dbReference>
<evidence type="ECO:0000256" key="6">
    <source>
        <dbReference type="ARBA" id="ARBA00022840"/>
    </source>
</evidence>
<dbReference type="InterPro" id="IPR027417">
    <property type="entry name" value="P-loop_NTPase"/>
</dbReference>
<keyword evidence="4" id="KW-0493">Microtubule</keyword>
<feature type="compositionally biased region" description="Polar residues" evidence="12">
    <location>
        <begin position="2376"/>
        <end position="2386"/>
    </location>
</feature>
<dbReference type="GO" id="GO:0007018">
    <property type="term" value="P:microtubule-based movement"/>
    <property type="evidence" value="ECO:0007669"/>
    <property type="project" value="InterPro"/>
</dbReference>
<keyword evidence="5 10" id="KW-0547">Nucleotide-binding</keyword>
<feature type="compositionally biased region" description="Polar residues" evidence="12">
    <location>
        <begin position="2605"/>
        <end position="2616"/>
    </location>
</feature>
<dbReference type="InterPro" id="IPR019821">
    <property type="entry name" value="Kinesin_motor_CS"/>
</dbReference>
<evidence type="ECO:0000256" key="4">
    <source>
        <dbReference type="ARBA" id="ARBA00022701"/>
    </source>
</evidence>
<feature type="compositionally biased region" description="Polar residues" evidence="12">
    <location>
        <begin position="2287"/>
        <end position="2301"/>
    </location>
</feature>
<dbReference type="InterPro" id="IPR047149">
    <property type="entry name" value="KIF11-like"/>
</dbReference>
<feature type="compositionally biased region" description="Basic and acidic residues" evidence="12">
    <location>
        <begin position="2476"/>
        <end position="2485"/>
    </location>
</feature>
<evidence type="ECO:0000313" key="15">
    <source>
        <dbReference type="Proteomes" id="UP001162480"/>
    </source>
</evidence>
<feature type="coiled-coil region" evidence="11">
    <location>
        <begin position="1130"/>
        <end position="1397"/>
    </location>
</feature>
<evidence type="ECO:0000259" key="13">
    <source>
        <dbReference type="PROSITE" id="PS50067"/>
    </source>
</evidence>
<dbReference type="GO" id="GO:0008574">
    <property type="term" value="F:plus-end-directed microtubule motor activity"/>
    <property type="evidence" value="ECO:0007669"/>
    <property type="project" value="TreeGrafter"/>
</dbReference>
<comment type="subcellular location">
    <subcellularLocation>
        <location evidence="1">Cytoplasm</location>
        <location evidence="1">Cytoskeleton</location>
        <location evidence="1">Spindle</location>
    </subcellularLocation>
</comment>
<feature type="region of interest" description="Disordered" evidence="12">
    <location>
        <begin position="1502"/>
        <end position="1652"/>
    </location>
</feature>
<feature type="coiled-coil region" evidence="11">
    <location>
        <begin position="659"/>
        <end position="707"/>
    </location>
</feature>
<keyword evidence="8 10" id="KW-0505">Motor protein</keyword>
<accession>A0AA36BV08</accession>
<dbReference type="GO" id="GO:0008017">
    <property type="term" value="F:microtubule binding"/>
    <property type="evidence" value="ECO:0007669"/>
    <property type="project" value="InterPro"/>
</dbReference>
<feature type="compositionally biased region" description="Polar residues" evidence="12">
    <location>
        <begin position="2395"/>
        <end position="2440"/>
    </location>
</feature>
<feature type="domain" description="Kinesin motor" evidence="13">
    <location>
        <begin position="61"/>
        <end position="489"/>
    </location>
</feature>
<feature type="compositionally biased region" description="Polar residues" evidence="12">
    <location>
        <begin position="2534"/>
        <end position="2543"/>
    </location>
</feature>
<feature type="region of interest" description="Disordered" evidence="12">
    <location>
        <begin position="2376"/>
        <end position="2516"/>
    </location>
</feature>
<keyword evidence="3" id="KW-0597">Phosphoprotein</keyword>
<feature type="region of interest" description="Disordered" evidence="12">
    <location>
        <begin position="806"/>
        <end position="825"/>
    </location>
</feature>
<feature type="region of interest" description="Disordered" evidence="12">
    <location>
        <begin position="2253"/>
        <end position="2344"/>
    </location>
</feature>
<dbReference type="SUPFAM" id="SSF52540">
    <property type="entry name" value="P-loop containing nucleoside triphosphate hydrolases"/>
    <property type="match status" value="1"/>
</dbReference>
<feature type="region of interest" description="Disordered" evidence="12">
    <location>
        <begin position="1899"/>
        <end position="1954"/>
    </location>
</feature>
<dbReference type="GO" id="GO:0072686">
    <property type="term" value="C:mitotic spindle"/>
    <property type="evidence" value="ECO:0007669"/>
    <property type="project" value="TreeGrafter"/>
</dbReference>
<keyword evidence="7 11" id="KW-0175">Coiled coil</keyword>
<feature type="region of interest" description="Disordered" evidence="12">
    <location>
        <begin position="2174"/>
        <end position="2198"/>
    </location>
</feature>
<evidence type="ECO:0000256" key="1">
    <source>
        <dbReference type="ARBA" id="ARBA00004186"/>
    </source>
</evidence>
<proteinExistence type="inferred from homology"/>
<comment type="similarity">
    <text evidence="10">Belongs to the TRAFAC class myosin-kinesin ATPase superfamily. Kinesin family.</text>
</comment>
<dbReference type="PROSITE" id="PS00411">
    <property type="entry name" value="KINESIN_MOTOR_1"/>
    <property type="match status" value="1"/>
</dbReference>
<evidence type="ECO:0000256" key="3">
    <source>
        <dbReference type="ARBA" id="ARBA00022553"/>
    </source>
</evidence>
<dbReference type="InterPro" id="IPR001752">
    <property type="entry name" value="Kinesin_motor_dom"/>
</dbReference>
<feature type="compositionally biased region" description="Polar residues" evidence="12">
    <location>
        <begin position="2182"/>
        <end position="2198"/>
    </location>
</feature>
<feature type="compositionally biased region" description="Polar residues" evidence="12">
    <location>
        <begin position="2574"/>
        <end position="2588"/>
    </location>
</feature>
<name>A0AA36BV08_OCTVU</name>
<evidence type="ECO:0000256" key="7">
    <source>
        <dbReference type="ARBA" id="ARBA00023054"/>
    </source>
</evidence>
<keyword evidence="2" id="KW-0963">Cytoplasm</keyword>
<evidence type="ECO:0000256" key="8">
    <source>
        <dbReference type="ARBA" id="ARBA00023175"/>
    </source>
</evidence>
<feature type="compositionally biased region" description="Basic and acidic residues" evidence="12">
    <location>
        <begin position="1899"/>
        <end position="1930"/>
    </location>
</feature>
<dbReference type="SMART" id="SM00129">
    <property type="entry name" value="KISc"/>
    <property type="match status" value="1"/>
</dbReference>